<feature type="region of interest" description="Disordered" evidence="1">
    <location>
        <begin position="1"/>
        <end position="23"/>
    </location>
</feature>
<evidence type="ECO:0000313" key="4">
    <source>
        <dbReference type="Proteomes" id="UP000614221"/>
    </source>
</evidence>
<name>A0A830ELX9_9EURY</name>
<gene>
    <name evidence="3" type="ORF">GCM10009067_28510</name>
</gene>
<sequence>MNTTAPGGIGIEHDPANQRAGDAPETIRAPLDTMPTSSFSSSNVHSALYDFGSNDLYVRYLRDGPDAIYRYWQVGAQTWSGLVDASSKGGYINRNIAYDFPYTLLTTGDFPQRGHGLDNDLARRFVTDP</sequence>
<organism evidence="3 4">
    <name type="scientific">Haloarcula sebkhae</name>
    <dbReference type="NCBI Taxonomy" id="932660"/>
    <lineage>
        <taxon>Archaea</taxon>
        <taxon>Methanobacteriati</taxon>
        <taxon>Methanobacteriota</taxon>
        <taxon>Stenosarchaea group</taxon>
        <taxon>Halobacteria</taxon>
        <taxon>Halobacteriales</taxon>
        <taxon>Haloarculaceae</taxon>
        <taxon>Haloarcula</taxon>
    </lineage>
</organism>
<protein>
    <recommendedName>
        <fullName evidence="2">KTSC domain-containing protein</fullName>
    </recommendedName>
</protein>
<accession>A0A830ELX9</accession>
<dbReference type="EMBL" id="BMPD01000005">
    <property type="protein sequence ID" value="GGK74600.1"/>
    <property type="molecule type" value="Genomic_DNA"/>
</dbReference>
<dbReference type="InterPro" id="IPR025309">
    <property type="entry name" value="KTSC_dom"/>
</dbReference>
<dbReference type="RefSeq" id="WP_188978985.1">
    <property type="nucleotide sequence ID" value="NZ_BMPD01000005.1"/>
</dbReference>
<dbReference type="AlphaFoldDB" id="A0A830ELX9"/>
<dbReference type="OrthoDB" id="104538at2157"/>
<reference evidence="3" key="1">
    <citation type="journal article" date="2014" name="Int. J. Syst. Evol. Microbiol.">
        <title>Complete genome sequence of Corynebacterium casei LMG S-19264T (=DSM 44701T), isolated from a smear-ripened cheese.</title>
        <authorList>
            <consortium name="US DOE Joint Genome Institute (JGI-PGF)"/>
            <person name="Walter F."/>
            <person name="Albersmeier A."/>
            <person name="Kalinowski J."/>
            <person name="Ruckert C."/>
        </authorList>
    </citation>
    <scope>NUCLEOTIDE SEQUENCE</scope>
    <source>
        <strain evidence="3">JCM 19018</strain>
    </source>
</reference>
<evidence type="ECO:0000256" key="1">
    <source>
        <dbReference type="SAM" id="MobiDB-lite"/>
    </source>
</evidence>
<reference evidence="3" key="2">
    <citation type="submission" date="2020-09" db="EMBL/GenBank/DDBJ databases">
        <authorList>
            <person name="Sun Q."/>
            <person name="Ohkuma M."/>
        </authorList>
    </citation>
    <scope>NUCLEOTIDE SEQUENCE</scope>
    <source>
        <strain evidence="3">JCM 19018</strain>
    </source>
</reference>
<dbReference type="Pfam" id="PF13619">
    <property type="entry name" value="KTSC"/>
    <property type="match status" value="1"/>
</dbReference>
<evidence type="ECO:0000259" key="2">
    <source>
        <dbReference type="Pfam" id="PF13619"/>
    </source>
</evidence>
<feature type="domain" description="KTSC" evidence="2">
    <location>
        <begin position="40"/>
        <end position="98"/>
    </location>
</feature>
<evidence type="ECO:0000313" key="3">
    <source>
        <dbReference type="EMBL" id="GGK74600.1"/>
    </source>
</evidence>
<dbReference type="Proteomes" id="UP000614221">
    <property type="component" value="Unassembled WGS sequence"/>
</dbReference>
<proteinExistence type="predicted"/>
<comment type="caution">
    <text evidence="3">The sequence shown here is derived from an EMBL/GenBank/DDBJ whole genome shotgun (WGS) entry which is preliminary data.</text>
</comment>